<feature type="non-terminal residue" evidence="1">
    <location>
        <position position="34"/>
    </location>
</feature>
<sequence>MEEKLASLERILSNMGSVLIAFSGGVDSTFLLKV</sequence>
<comment type="caution">
    <text evidence="1">The sequence shown here is derived from an EMBL/GenBank/DDBJ whole genome shotgun (WGS) entry which is preliminary data.</text>
</comment>
<name>X1B6B6_9ZZZZ</name>
<organism evidence="1">
    <name type="scientific">marine sediment metagenome</name>
    <dbReference type="NCBI Taxonomy" id="412755"/>
    <lineage>
        <taxon>unclassified sequences</taxon>
        <taxon>metagenomes</taxon>
        <taxon>ecological metagenomes</taxon>
    </lineage>
</organism>
<accession>X1B6B6</accession>
<evidence type="ECO:0000313" key="1">
    <source>
        <dbReference type="EMBL" id="GAG90615.1"/>
    </source>
</evidence>
<dbReference type="EMBL" id="BART01025822">
    <property type="protein sequence ID" value="GAG90615.1"/>
    <property type="molecule type" value="Genomic_DNA"/>
</dbReference>
<proteinExistence type="predicted"/>
<dbReference type="AlphaFoldDB" id="X1B6B6"/>
<evidence type="ECO:0008006" key="2">
    <source>
        <dbReference type="Google" id="ProtNLM"/>
    </source>
</evidence>
<reference evidence="1" key="1">
    <citation type="journal article" date="2014" name="Front. Microbiol.">
        <title>High frequency of phylogenetically diverse reductive dehalogenase-homologous genes in deep subseafloor sedimentary metagenomes.</title>
        <authorList>
            <person name="Kawai M."/>
            <person name="Futagami T."/>
            <person name="Toyoda A."/>
            <person name="Takaki Y."/>
            <person name="Nishi S."/>
            <person name="Hori S."/>
            <person name="Arai W."/>
            <person name="Tsubouchi T."/>
            <person name="Morono Y."/>
            <person name="Uchiyama I."/>
            <person name="Ito T."/>
            <person name="Fujiyama A."/>
            <person name="Inagaki F."/>
            <person name="Takami H."/>
        </authorList>
    </citation>
    <scope>NUCLEOTIDE SEQUENCE</scope>
    <source>
        <strain evidence="1">Expedition CK06-06</strain>
    </source>
</reference>
<dbReference type="SUPFAM" id="SSF52402">
    <property type="entry name" value="Adenine nucleotide alpha hydrolases-like"/>
    <property type="match status" value="1"/>
</dbReference>
<gene>
    <name evidence="1" type="ORF">S01H4_46243</name>
</gene>
<protein>
    <recommendedName>
        <fullName evidence="2">NAD/GMP synthase domain-containing protein</fullName>
    </recommendedName>
</protein>